<dbReference type="OrthoDB" id="8838209at2759"/>
<accession>A0A2G8KXH4</accession>
<feature type="region of interest" description="Disordered" evidence="1">
    <location>
        <begin position="112"/>
        <end position="141"/>
    </location>
</feature>
<dbReference type="STRING" id="307972.A0A2G8KXH4"/>
<dbReference type="PANTHER" id="PTHR31025:SF22">
    <property type="entry name" value="IP13529P"/>
    <property type="match status" value="1"/>
</dbReference>
<feature type="compositionally biased region" description="Low complexity" evidence="1">
    <location>
        <begin position="54"/>
        <end position="66"/>
    </location>
</feature>
<gene>
    <name evidence="2" type="ORF">BSL78_10416</name>
</gene>
<evidence type="ECO:0008006" key="4">
    <source>
        <dbReference type="Google" id="ProtNLM"/>
    </source>
</evidence>
<sequence>MVGVVSTEDLQFVLESDISHILTAVEVRKLICNWRNTGVKIVTQTTMGKKQIQSSPSSPSSSSESSVDQEIAFVKDPGQKIVAEHPESLKDYVGSGYDSVLAQLVNRADNLSRLPGSHPFKRASQSNDSTPPKKRKTDSYGCISWQPDTFPAGETEKTQQQKMEELQTLHKSGQQGANIKELMNLTYTSQRNMINSKDCVLVELMEKWPYLFEEAYLLDHFSTLTGVNLKEKVEESAKKKIPTLYRFLEQQASTTQRLRQTLHSIKDVMESNGDSLPKIIGSLILLCRYFDDDTAAIFVKKPGSQASGELALPGTPCVVTAGEPWEATRFQIAVDGQFITTVNNPIDALCVWFCAFYVFNLEYPVNASATAEFIQRFIVGINPHEGRGKAAKGKSIHPIVLRISNKLKDFESEWSI</sequence>
<organism evidence="2 3">
    <name type="scientific">Stichopus japonicus</name>
    <name type="common">Sea cucumber</name>
    <dbReference type="NCBI Taxonomy" id="307972"/>
    <lineage>
        <taxon>Eukaryota</taxon>
        <taxon>Metazoa</taxon>
        <taxon>Echinodermata</taxon>
        <taxon>Eleutherozoa</taxon>
        <taxon>Echinozoa</taxon>
        <taxon>Holothuroidea</taxon>
        <taxon>Aspidochirotacea</taxon>
        <taxon>Aspidochirotida</taxon>
        <taxon>Stichopodidae</taxon>
        <taxon>Apostichopus</taxon>
    </lineage>
</organism>
<name>A0A2G8KXH4_STIJA</name>
<evidence type="ECO:0000313" key="2">
    <source>
        <dbReference type="EMBL" id="PIK52682.1"/>
    </source>
</evidence>
<dbReference type="EMBL" id="MRZV01000317">
    <property type="protein sequence ID" value="PIK52682.1"/>
    <property type="molecule type" value="Genomic_DNA"/>
</dbReference>
<evidence type="ECO:0000313" key="3">
    <source>
        <dbReference type="Proteomes" id="UP000230750"/>
    </source>
</evidence>
<comment type="caution">
    <text evidence="2">The sequence shown here is derived from an EMBL/GenBank/DDBJ whole genome shotgun (WGS) entry which is preliminary data.</text>
</comment>
<keyword evidence="3" id="KW-1185">Reference proteome</keyword>
<dbReference type="Proteomes" id="UP000230750">
    <property type="component" value="Unassembled WGS sequence"/>
</dbReference>
<proteinExistence type="predicted"/>
<protein>
    <recommendedName>
        <fullName evidence="4">Sterile alpha motif domain-containing protein 3-like</fullName>
    </recommendedName>
</protein>
<feature type="region of interest" description="Disordered" evidence="1">
    <location>
        <begin position="46"/>
        <end position="68"/>
    </location>
</feature>
<dbReference type="AlphaFoldDB" id="A0A2G8KXH4"/>
<evidence type="ECO:0000256" key="1">
    <source>
        <dbReference type="SAM" id="MobiDB-lite"/>
    </source>
</evidence>
<reference evidence="2 3" key="1">
    <citation type="journal article" date="2017" name="PLoS Biol.">
        <title>The sea cucumber genome provides insights into morphological evolution and visceral regeneration.</title>
        <authorList>
            <person name="Zhang X."/>
            <person name="Sun L."/>
            <person name="Yuan J."/>
            <person name="Sun Y."/>
            <person name="Gao Y."/>
            <person name="Zhang L."/>
            <person name="Li S."/>
            <person name="Dai H."/>
            <person name="Hamel J.F."/>
            <person name="Liu C."/>
            <person name="Yu Y."/>
            <person name="Liu S."/>
            <person name="Lin W."/>
            <person name="Guo K."/>
            <person name="Jin S."/>
            <person name="Xu P."/>
            <person name="Storey K.B."/>
            <person name="Huan P."/>
            <person name="Zhang T."/>
            <person name="Zhou Y."/>
            <person name="Zhang J."/>
            <person name="Lin C."/>
            <person name="Li X."/>
            <person name="Xing L."/>
            <person name="Huo D."/>
            <person name="Sun M."/>
            <person name="Wang L."/>
            <person name="Mercier A."/>
            <person name="Li F."/>
            <person name="Yang H."/>
            <person name="Xiang J."/>
        </authorList>
    </citation>
    <scope>NUCLEOTIDE SEQUENCE [LARGE SCALE GENOMIC DNA]</scope>
    <source>
        <strain evidence="2">Shaxun</strain>
        <tissue evidence="2">Muscle</tissue>
    </source>
</reference>
<dbReference type="PANTHER" id="PTHR31025">
    <property type="entry name" value="SI:CH211-196P9.1-RELATED"/>
    <property type="match status" value="1"/>
</dbReference>